<organism evidence="18 19">
    <name type="scientific">Brucella intermedia GD04153</name>
    <dbReference type="NCBI Taxonomy" id="2975438"/>
    <lineage>
        <taxon>Bacteria</taxon>
        <taxon>Pseudomonadati</taxon>
        <taxon>Pseudomonadota</taxon>
        <taxon>Alphaproteobacteria</taxon>
        <taxon>Hyphomicrobiales</taxon>
        <taxon>Brucellaceae</taxon>
        <taxon>Brucella/Ochrobactrum group</taxon>
        <taxon>Brucella</taxon>
    </lineage>
</organism>
<dbReference type="GO" id="GO:0005524">
    <property type="term" value="F:ATP binding"/>
    <property type="evidence" value="ECO:0007669"/>
    <property type="project" value="UniProtKB-KW"/>
</dbReference>
<evidence type="ECO:0000313" key="18">
    <source>
        <dbReference type="EMBL" id="MDH0124635.1"/>
    </source>
</evidence>
<dbReference type="InterPro" id="IPR041740">
    <property type="entry name" value="AKii-LysC-BS"/>
</dbReference>
<accession>A0AA42GXK7</accession>
<dbReference type="PANTHER" id="PTHR21499">
    <property type="entry name" value="ASPARTATE KINASE"/>
    <property type="match status" value="1"/>
</dbReference>
<dbReference type="AlphaFoldDB" id="A0AA42GXK7"/>
<proteinExistence type="inferred from homology"/>
<dbReference type="NCBIfam" id="NF005155">
    <property type="entry name" value="PRK06635.1-4"/>
    <property type="match status" value="1"/>
</dbReference>
<dbReference type="CDD" id="cd04923">
    <property type="entry name" value="ACT_AK-LysC-DapG-like_2"/>
    <property type="match status" value="1"/>
</dbReference>
<dbReference type="InterPro" id="IPR018042">
    <property type="entry name" value="Aspartate_kinase_CS"/>
</dbReference>
<feature type="binding site" evidence="14">
    <location>
        <begin position="180"/>
        <end position="181"/>
    </location>
    <ligand>
        <name>ATP</name>
        <dbReference type="ChEBI" id="CHEBI:30616"/>
    </ligand>
</feature>
<comment type="pathway">
    <text evidence="1 16">Amino-acid biosynthesis; L-lysine biosynthesis via DAP pathway; (S)-tetrahydrodipicolinate from L-aspartate: step 1/4.</text>
</comment>
<dbReference type="InterPro" id="IPR054352">
    <property type="entry name" value="ACT_Aspartokinase"/>
</dbReference>
<dbReference type="InterPro" id="IPR001341">
    <property type="entry name" value="Asp_kinase"/>
</dbReference>
<evidence type="ECO:0000256" key="5">
    <source>
        <dbReference type="ARBA" id="ARBA00013059"/>
    </source>
</evidence>
<evidence type="ECO:0000256" key="10">
    <source>
        <dbReference type="ARBA" id="ARBA00022777"/>
    </source>
</evidence>
<dbReference type="NCBIfam" id="NF005154">
    <property type="entry name" value="PRK06635.1-2"/>
    <property type="match status" value="1"/>
</dbReference>
<comment type="similarity">
    <text evidence="4 15">Belongs to the aspartokinase family.</text>
</comment>
<keyword evidence="12" id="KW-0457">Lysine biosynthesis</keyword>
<dbReference type="PANTHER" id="PTHR21499:SF3">
    <property type="entry name" value="ASPARTOKINASE"/>
    <property type="match status" value="1"/>
</dbReference>
<reference evidence="18" key="1">
    <citation type="submission" date="2022-09" db="EMBL/GenBank/DDBJ databases">
        <title>Intensive care unit water sources are persistently colonized with multi-drug resistant bacteria and are the site of extensive horizontal gene transfer of antibiotic resistance genes.</title>
        <authorList>
            <person name="Diorio-Toth L."/>
        </authorList>
    </citation>
    <scope>NUCLEOTIDE SEQUENCE</scope>
    <source>
        <strain evidence="18">GD04153</strain>
    </source>
</reference>
<feature type="binding site" evidence="14">
    <location>
        <begin position="7"/>
        <end position="10"/>
    </location>
    <ligand>
        <name>ATP</name>
        <dbReference type="ChEBI" id="CHEBI:30616"/>
    </ligand>
</feature>
<dbReference type="Gene3D" id="3.30.2130.10">
    <property type="entry name" value="VC0802-like"/>
    <property type="match status" value="1"/>
</dbReference>
<feature type="binding site" evidence="14">
    <location>
        <position position="81"/>
    </location>
    <ligand>
        <name>substrate</name>
    </ligand>
</feature>
<evidence type="ECO:0000313" key="19">
    <source>
        <dbReference type="Proteomes" id="UP001158087"/>
    </source>
</evidence>
<dbReference type="EMBL" id="JAODYY010000004">
    <property type="protein sequence ID" value="MDH0124635.1"/>
    <property type="molecule type" value="Genomic_DNA"/>
</dbReference>
<evidence type="ECO:0000256" key="16">
    <source>
        <dbReference type="RuleBase" id="RU004249"/>
    </source>
</evidence>
<evidence type="ECO:0000256" key="3">
    <source>
        <dbReference type="ARBA" id="ARBA00005139"/>
    </source>
</evidence>
<dbReference type="Pfam" id="PF01842">
    <property type="entry name" value="ACT"/>
    <property type="match status" value="1"/>
</dbReference>
<keyword evidence="7 16" id="KW-0028">Amino-acid biosynthesis</keyword>
<keyword evidence="10 15" id="KW-0418">Kinase</keyword>
<gene>
    <name evidence="18" type="ORF">N7376_11580</name>
</gene>
<feature type="binding site" evidence="14">
    <location>
        <begin position="216"/>
        <end position="217"/>
    </location>
    <ligand>
        <name>ATP</name>
        <dbReference type="ChEBI" id="CHEBI:30616"/>
    </ligand>
</feature>
<evidence type="ECO:0000259" key="17">
    <source>
        <dbReference type="PROSITE" id="PS51671"/>
    </source>
</evidence>
<dbReference type="PROSITE" id="PS51671">
    <property type="entry name" value="ACT"/>
    <property type="match status" value="2"/>
</dbReference>
<dbReference type="InterPro" id="IPR045865">
    <property type="entry name" value="ACT-like_dom_sf"/>
</dbReference>
<sequence>MARIVMKFGGTSVADLERIYNVARHVKREVEAGNQVAVVVSAMSGKTNELVGWVQNMPKVCGASSPFYDAREYDTIVASGEQVTSGLLAIALQSIGVDARSWQGWQIPIKTDNAHGAARIQEIDGSEIIRRMEMGQVAVVAGFQGLGPDNRVATLGRGGSDTSAVAIAAGVKADRCDIYTDVDGVYTTDPRLEPKAKRLSKISFEEMLEMASLGAKVLQVRSVELAMVHKVRTFVRSSFTDPDAPGMGDPINPPGTLICDEDEIVEQQVVTGIAFAKDEAQISLRRVADRPGVSAAIFGPLAEEHINVDMIVQNVSEDGSKTDMTFTIPTGDIDKALKVLDKVKGEIGFDNIQSETGLAKISVIGIGMRSHAGVAATAFKALAEKGINIRAITTSEIKISILIDGPYAELAVRTLHAVYGLDK</sequence>
<protein>
    <recommendedName>
        <fullName evidence="6 15">Aspartokinase</fullName>
        <ecNumber evidence="5 15">2.7.2.4</ecNumber>
    </recommendedName>
</protein>
<dbReference type="CDD" id="cd04261">
    <property type="entry name" value="AAK_AKii-LysC-BS"/>
    <property type="match status" value="1"/>
</dbReference>
<comment type="caution">
    <text evidence="18">The sequence shown here is derived from an EMBL/GenBank/DDBJ whole genome shotgun (WGS) entry which is preliminary data.</text>
</comment>
<dbReference type="EC" id="2.7.2.4" evidence="5 15"/>
<comment type="pathway">
    <text evidence="3 16">Amino-acid biosynthesis; L-threonine biosynthesis; L-threonine from L-aspartate: step 1/5.</text>
</comment>
<evidence type="ECO:0000256" key="13">
    <source>
        <dbReference type="ARBA" id="ARBA00047872"/>
    </source>
</evidence>
<dbReference type="Proteomes" id="UP001158087">
    <property type="component" value="Unassembled WGS sequence"/>
</dbReference>
<feature type="domain" description="ACT" evidence="17">
    <location>
        <begin position="363"/>
        <end position="423"/>
    </location>
</feature>
<evidence type="ECO:0000256" key="9">
    <source>
        <dbReference type="ARBA" id="ARBA00022741"/>
    </source>
</evidence>
<dbReference type="GO" id="GO:0009089">
    <property type="term" value="P:lysine biosynthetic process via diaminopimelate"/>
    <property type="evidence" value="ECO:0007669"/>
    <property type="project" value="InterPro"/>
</dbReference>
<dbReference type="PROSITE" id="PS00324">
    <property type="entry name" value="ASPARTOKINASE"/>
    <property type="match status" value="1"/>
</dbReference>
<dbReference type="Pfam" id="PF22468">
    <property type="entry name" value="ACT_9"/>
    <property type="match status" value="1"/>
</dbReference>
<dbReference type="NCBIfam" id="TIGR00657">
    <property type="entry name" value="asp_kinases"/>
    <property type="match status" value="1"/>
</dbReference>
<dbReference type="PIRSF" id="PIRSF000726">
    <property type="entry name" value="Asp_kin"/>
    <property type="match status" value="1"/>
</dbReference>
<evidence type="ECO:0000256" key="14">
    <source>
        <dbReference type="PIRSR" id="PIRSR000726-1"/>
    </source>
</evidence>
<dbReference type="FunFam" id="3.40.1160.10:FF:000002">
    <property type="entry name" value="Aspartokinase"/>
    <property type="match status" value="1"/>
</dbReference>
<dbReference type="InterPro" id="IPR036393">
    <property type="entry name" value="AceGlu_kinase-like_sf"/>
</dbReference>
<evidence type="ECO:0000256" key="4">
    <source>
        <dbReference type="ARBA" id="ARBA00010122"/>
    </source>
</evidence>
<dbReference type="InterPro" id="IPR002912">
    <property type="entry name" value="ACT_dom"/>
</dbReference>
<comment type="catalytic activity">
    <reaction evidence="13 15">
        <text>L-aspartate + ATP = 4-phospho-L-aspartate + ADP</text>
        <dbReference type="Rhea" id="RHEA:23776"/>
        <dbReference type="ChEBI" id="CHEBI:29991"/>
        <dbReference type="ChEBI" id="CHEBI:30616"/>
        <dbReference type="ChEBI" id="CHEBI:57535"/>
        <dbReference type="ChEBI" id="CHEBI:456216"/>
        <dbReference type="EC" id="2.7.2.4"/>
    </reaction>
</comment>
<keyword evidence="8 15" id="KW-0808">Transferase</keyword>
<evidence type="ECO:0000256" key="8">
    <source>
        <dbReference type="ARBA" id="ARBA00022679"/>
    </source>
</evidence>
<evidence type="ECO:0000256" key="2">
    <source>
        <dbReference type="ARBA" id="ARBA00004986"/>
    </source>
</evidence>
<dbReference type="GO" id="GO:0004072">
    <property type="term" value="F:aspartate kinase activity"/>
    <property type="evidence" value="ECO:0007669"/>
    <property type="project" value="UniProtKB-EC"/>
</dbReference>
<dbReference type="InterPro" id="IPR001048">
    <property type="entry name" value="Asp/Glu/Uridylate_kinase"/>
</dbReference>
<dbReference type="NCBIfam" id="TIGR00656">
    <property type="entry name" value="asp_kin_monofn"/>
    <property type="match status" value="1"/>
</dbReference>
<feature type="binding site" evidence="14">
    <location>
        <position position="191"/>
    </location>
    <ligand>
        <name>ATP</name>
        <dbReference type="ChEBI" id="CHEBI:30616"/>
    </ligand>
</feature>
<dbReference type="SUPFAM" id="SSF53633">
    <property type="entry name" value="Carbamate kinase-like"/>
    <property type="match status" value="1"/>
</dbReference>
<evidence type="ECO:0000256" key="7">
    <source>
        <dbReference type="ARBA" id="ARBA00022605"/>
    </source>
</evidence>
<dbReference type="GO" id="GO:0005829">
    <property type="term" value="C:cytosol"/>
    <property type="evidence" value="ECO:0007669"/>
    <property type="project" value="TreeGrafter"/>
</dbReference>
<comment type="pathway">
    <text evidence="2 16">Amino-acid biosynthesis; L-methionine biosynthesis via de novo pathway; L-homoserine from L-aspartate: step 1/3.</text>
</comment>
<dbReference type="Pfam" id="PF00696">
    <property type="entry name" value="AA_kinase"/>
    <property type="match status" value="1"/>
</dbReference>
<evidence type="ECO:0000256" key="1">
    <source>
        <dbReference type="ARBA" id="ARBA00004766"/>
    </source>
</evidence>
<evidence type="ECO:0000256" key="11">
    <source>
        <dbReference type="ARBA" id="ARBA00022840"/>
    </source>
</evidence>
<dbReference type="CDD" id="cd04913">
    <property type="entry name" value="ACT_AKii-LysC-BS-like_1"/>
    <property type="match status" value="1"/>
</dbReference>
<name>A0AA42GXK7_9HYPH</name>
<keyword evidence="11 14" id="KW-0067">ATP-binding</keyword>
<evidence type="ECO:0000256" key="6">
    <source>
        <dbReference type="ARBA" id="ARBA00016273"/>
    </source>
</evidence>
<dbReference type="FunFam" id="3.30.2130.10:FF:000002">
    <property type="entry name" value="Aspartokinase"/>
    <property type="match status" value="1"/>
</dbReference>
<dbReference type="SUPFAM" id="SSF55021">
    <property type="entry name" value="ACT-like"/>
    <property type="match status" value="2"/>
</dbReference>
<feature type="domain" description="ACT" evidence="17">
    <location>
        <begin position="282"/>
        <end position="357"/>
    </location>
</feature>
<dbReference type="InterPro" id="IPR005260">
    <property type="entry name" value="Asp_kin_monofn"/>
</dbReference>
<dbReference type="Gene3D" id="3.40.1160.10">
    <property type="entry name" value="Acetylglutamate kinase-like"/>
    <property type="match status" value="1"/>
</dbReference>
<evidence type="ECO:0000256" key="15">
    <source>
        <dbReference type="RuleBase" id="RU003448"/>
    </source>
</evidence>
<evidence type="ECO:0000256" key="12">
    <source>
        <dbReference type="ARBA" id="ARBA00023154"/>
    </source>
</evidence>
<keyword evidence="9 14" id="KW-0547">Nucleotide-binding</keyword>
<dbReference type="GO" id="GO:0009090">
    <property type="term" value="P:homoserine biosynthetic process"/>
    <property type="evidence" value="ECO:0007669"/>
    <property type="project" value="TreeGrafter"/>
</dbReference>
<feature type="binding site" evidence="14">
    <location>
        <position position="186"/>
    </location>
    <ligand>
        <name>ATP</name>
        <dbReference type="ChEBI" id="CHEBI:30616"/>
    </ligand>
</feature>
<feature type="binding site" evidence="14">
    <location>
        <position position="47"/>
    </location>
    <ligand>
        <name>substrate</name>
    </ligand>
</feature>